<proteinExistence type="predicted"/>
<keyword evidence="2" id="KW-1185">Reference proteome</keyword>
<dbReference type="KEGG" id="iva:Isova_1118"/>
<dbReference type="EMBL" id="CP002810">
    <property type="protein sequence ID" value="AEG43893.1"/>
    <property type="molecule type" value="Genomic_DNA"/>
</dbReference>
<sequence length="267" mass="29217">MGTAPPQDVLDAFGATAEPRPLDGGRGGTWRAGEIVLKLVDLPVESEWRASILDTLPAADGFRVARPVRAVSGQWLYRGWEASRHVAGRTDPTRWGEAVDAGAAFHEAIAGEARPSFLDDRDDPWSRADRAAWDLAPLEDTPLVARVAAARTPIVVDHQLVHGDLLGNVLHEPGLPPAIIDWPPYWRPPSWAVAVAVVDAMCWHGADETLLDRWTRLDAWPQMLLRALLFRMLTDREAAGDRRQPWAPHAAYGPVARAVVRRAGAGS</sequence>
<organism evidence="2">
    <name type="scientific">Isoptericola variabilis (strain 225)</name>
    <dbReference type="NCBI Taxonomy" id="743718"/>
    <lineage>
        <taxon>Bacteria</taxon>
        <taxon>Bacillati</taxon>
        <taxon>Actinomycetota</taxon>
        <taxon>Actinomycetes</taxon>
        <taxon>Micrococcales</taxon>
        <taxon>Promicromonosporaceae</taxon>
        <taxon>Isoptericola</taxon>
    </lineage>
</organism>
<evidence type="ECO:0000313" key="2">
    <source>
        <dbReference type="Proteomes" id="UP000009236"/>
    </source>
</evidence>
<dbReference type="HOGENOM" id="CLU_060550_0_0_11"/>
<accession>F6FRD2</accession>
<evidence type="ECO:0000313" key="1">
    <source>
        <dbReference type="EMBL" id="AEG43893.1"/>
    </source>
</evidence>
<name>F6FRD2_ISOV2</name>
<dbReference type="STRING" id="743718.Isova_1118"/>
<protein>
    <submittedName>
        <fullName evidence="1">Aminoglycoside phosphotransferase</fullName>
    </submittedName>
</protein>
<dbReference type="NCBIfam" id="TIGR02569">
    <property type="entry name" value="TIGR02569_actnb"/>
    <property type="match status" value="1"/>
</dbReference>
<keyword evidence="1" id="KW-0808">Transferase</keyword>
<dbReference type="InterPro" id="IPR013402">
    <property type="entry name" value="CHP02569"/>
</dbReference>
<dbReference type="RefSeq" id="WP_013838285.1">
    <property type="nucleotide sequence ID" value="NC_015588.1"/>
</dbReference>
<dbReference type="AlphaFoldDB" id="F6FRD2"/>
<dbReference type="GO" id="GO:0016740">
    <property type="term" value="F:transferase activity"/>
    <property type="evidence" value="ECO:0007669"/>
    <property type="project" value="UniProtKB-KW"/>
</dbReference>
<gene>
    <name evidence="1" type="ordered locus">Isova_1118</name>
</gene>
<dbReference type="SUPFAM" id="SSF56112">
    <property type="entry name" value="Protein kinase-like (PK-like)"/>
    <property type="match status" value="1"/>
</dbReference>
<dbReference type="InterPro" id="IPR011009">
    <property type="entry name" value="Kinase-like_dom_sf"/>
</dbReference>
<dbReference type="Proteomes" id="UP000009236">
    <property type="component" value="Chromosome"/>
</dbReference>
<dbReference type="eggNOG" id="COG2334">
    <property type="taxonomic scope" value="Bacteria"/>
</dbReference>
<reference evidence="1 2" key="1">
    <citation type="submission" date="2011-05" db="EMBL/GenBank/DDBJ databases">
        <title>Complete sequence of Isoptericola variabilis 225.</title>
        <authorList>
            <consortium name="US DOE Joint Genome Institute"/>
            <person name="Lucas S."/>
            <person name="Han J."/>
            <person name="Lapidus A."/>
            <person name="Cheng J.-F."/>
            <person name="Goodwin L."/>
            <person name="Pitluck S."/>
            <person name="Peters L."/>
            <person name="Mikhailova N."/>
            <person name="Zeytun A."/>
            <person name="Han C."/>
            <person name="Tapia R."/>
            <person name="Land M."/>
            <person name="Hauser L."/>
            <person name="Kyrpides N."/>
            <person name="Ivanova N."/>
            <person name="Pagani I."/>
            <person name="Siebers A."/>
            <person name="Allgaier M."/>
            <person name="Thelen M."/>
            <person name="Hugenholtz P."/>
            <person name="Gladden J."/>
            <person name="Woyke T."/>
        </authorList>
    </citation>
    <scope>NUCLEOTIDE SEQUENCE [LARGE SCALE GENOMIC DNA]</scope>
    <source>
        <strain evidence="2">225</strain>
    </source>
</reference>